<evidence type="ECO:0000256" key="2">
    <source>
        <dbReference type="ARBA" id="ARBA00005466"/>
    </source>
</evidence>
<dbReference type="Gene3D" id="3.30.465.10">
    <property type="match status" value="1"/>
</dbReference>
<reference evidence="11" key="1">
    <citation type="submission" date="2025-08" db="UniProtKB">
        <authorList>
            <consortium name="RefSeq"/>
        </authorList>
    </citation>
    <scope>IDENTIFICATION</scope>
    <source>
        <strain evidence="11">OHB3-1</strain>
    </source>
</reference>
<dbReference type="RefSeq" id="XP_022152429.1">
    <property type="nucleotide sequence ID" value="XM_022296737.1"/>
</dbReference>
<dbReference type="Gene3D" id="3.40.462.20">
    <property type="match status" value="1"/>
</dbReference>
<dbReference type="KEGG" id="mcha:111020165"/>
<evidence type="ECO:0000256" key="4">
    <source>
        <dbReference type="ARBA" id="ARBA00022729"/>
    </source>
</evidence>
<dbReference type="InterPro" id="IPR016167">
    <property type="entry name" value="FAD-bd_PCMH_sub1"/>
</dbReference>
<evidence type="ECO:0000256" key="5">
    <source>
        <dbReference type="ARBA" id="ARBA00022827"/>
    </source>
</evidence>
<evidence type="ECO:0000256" key="1">
    <source>
        <dbReference type="ARBA" id="ARBA00001974"/>
    </source>
</evidence>
<sequence>MLLLLLLLSLFSSSYGYGGSDFLYNSFVSCLQHSTHPSDQISATVFARTNASYPFVLRAYIRNARFNTSSTPKPLLILTPFRETHVQAAVICSRHLRVQLKVRAGGHDYEGISYVSDVPFVLLDLFNLRSIAVDVEDQSAWVQAGATLGEVYYRIWEKSKVHGFPGGVCPTVGVGGHISGGGYGNMLRKYGLASDQLLDVHLVDVNGRVLNRESMGEDLFWAMQGGGGGSFGVILSYKLRLVPVPATVTVFRLERTLERNATDIVHKWQHVAPTVAHKLFMRMLLQPVVRRGGNNNDTTTIRASIVTLFLGRSEELVQLLRKDFPELGLTKEHCLEMGWIQSVLWWGNFGNGTAPEVLLDRNLDSANFLRRKSDYVERPISKKGLERLWKKMIEIGVTGMAWNPYGGKMSEIGSSATAFPHRSGNLFKIQYSVNWEESGEEADKKFDTQIRELHGFMTPLVSRNPRRAFLNYRDLDIGVNDNGETRYEQGKVYGAKYFHGNFERLAKVKSAVDPRNFFWNEQSIPPLPYKV</sequence>
<dbReference type="GeneID" id="111020165"/>
<evidence type="ECO:0000259" key="9">
    <source>
        <dbReference type="PROSITE" id="PS51387"/>
    </source>
</evidence>
<keyword evidence="3" id="KW-0285">Flavoprotein</keyword>
<dbReference type="Pfam" id="PF01565">
    <property type="entry name" value="FAD_binding_4"/>
    <property type="match status" value="1"/>
</dbReference>
<protein>
    <submittedName>
        <fullName evidence="11">Berberine bridge enzyme-like 21</fullName>
    </submittedName>
</protein>
<dbReference type="GO" id="GO:0016491">
    <property type="term" value="F:oxidoreductase activity"/>
    <property type="evidence" value="ECO:0007669"/>
    <property type="project" value="InterPro"/>
</dbReference>
<dbReference type="Gene3D" id="3.30.43.10">
    <property type="entry name" value="Uridine Diphospho-n-acetylenolpyruvylglucosamine Reductase, domain 2"/>
    <property type="match status" value="1"/>
</dbReference>
<dbReference type="AlphaFoldDB" id="A0A6J1DFZ9"/>
<keyword evidence="5" id="KW-0274">FAD</keyword>
<keyword evidence="4 8" id="KW-0732">Signal</keyword>
<proteinExistence type="inferred from homology"/>
<dbReference type="InterPro" id="IPR016166">
    <property type="entry name" value="FAD-bd_PCMH"/>
</dbReference>
<feature type="domain" description="FAD-binding PCMH-type" evidence="9">
    <location>
        <begin position="70"/>
        <end position="244"/>
    </location>
</feature>
<evidence type="ECO:0000313" key="11">
    <source>
        <dbReference type="RefSeq" id="XP_022152429.1"/>
    </source>
</evidence>
<dbReference type="Proteomes" id="UP000504603">
    <property type="component" value="Unplaced"/>
</dbReference>
<gene>
    <name evidence="11" type="primary">LOC111020165</name>
</gene>
<accession>A0A6J1DFZ9</accession>
<comment type="similarity">
    <text evidence="2">Belongs to the oxygen-dependent FAD-linked oxidoreductase family.</text>
</comment>
<dbReference type="SUPFAM" id="SSF56176">
    <property type="entry name" value="FAD-binding/transporter-associated domain-like"/>
    <property type="match status" value="1"/>
</dbReference>
<name>A0A6J1DFZ9_MOMCH</name>
<evidence type="ECO:0000256" key="3">
    <source>
        <dbReference type="ARBA" id="ARBA00022630"/>
    </source>
</evidence>
<dbReference type="GO" id="GO:1901696">
    <property type="term" value="P:cannabinoid biosynthetic process"/>
    <property type="evidence" value="ECO:0007669"/>
    <property type="project" value="UniProtKB-ARBA"/>
</dbReference>
<feature type="chain" id="PRO_5027035079" evidence="8">
    <location>
        <begin position="17"/>
        <end position="531"/>
    </location>
</feature>
<evidence type="ECO:0000313" key="10">
    <source>
        <dbReference type="Proteomes" id="UP000504603"/>
    </source>
</evidence>
<organism evidence="10 11">
    <name type="scientific">Momordica charantia</name>
    <name type="common">Bitter gourd</name>
    <name type="synonym">Balsam pear</name>
    <dbReference type="NCBI Taxonomy" id="3673"/>
    <lineage>
        <taxon>Eukaryota</taxon>
        <taxon>Viridiplantae</taxon>
        <taxon>Streptophyta</taxon>
        <taxon>Embryophyta</taxon>
        <taxon>Tracheophyta</taxon>
        <taxon>Spermatophyta</taxon>
        <taxon>Magnoliopsida</taxon>
        <taxon>eudicotyledons</taxon>
        <taxon>Gunneridae</taxon>
        <taxon>Pentapetalae</taxon>
        <taxon>rosids</taxon>
        <taxon>fabids</taxon>
        <taxon>Cucurbitales</taxon>
        <taxon>Cucurbitaceae</taxon>
        <taxon>Momordiceae</taxon>
        <taxon>Momordica</taxon>
    </lineage>
</organism>
<dbReference type="PROSITE" id="PS51387">
    <property type="entry name" value="FAD_PCMH"/>
    <property type="match status" value="1"/>
</dbReference>
<feature type="signal peptide" evidence="8">
    <location>
        <begin position="1"/>
        <end position="16"/>
    </location>
</feature>
<dbReference type="InterPro" id="IPR016169">
    <property type="entry name" value="FAD-bd_PCMH_sub2"/>
</dbReference>
<keyword evidence="10" id="KW-1185">Reference proteome</keyword>
<dbReference type="Pfam" id="PF08031">
    <property type="entry name" value="BBE"/>
    <property type="match status" value="1"/>
</dbReference>
<dbReference type="OrthoDB" id="407275at2759"/>
<dbReference type="InterPro" id="IPR012951">
    <property type="entry name" value="BBE"/>
</dbReference>
<dbReference type="FunFam" id="3.30.43.10:FF:000004">
    <property type="entry name" value="Berberine bridge enzyme-like 15"/>
    <property type="match status" value="1"/>
</dbReference>
<evidence type="ECO:0000256" key="7">
    <source>
        <dbReference type="ARBA" id="ARBA00023180"/>
    </source>
</evidence>
<evidence type="ECO:0000256" key="8">
    <source>
        <dbReference type="SAM" id="SignalP"/>
    </source>
</evidence>
<dbReference type="InterPro" id="IPR006094">
    <property type="entry name" value="Oxid_FAD_bind_N"/>
</dbReference>
<evidence type="ECO:0000256" key="6">
    <source>
        <dbReference type="ARBA" id="ARBA00023157"/>
    </source>
</evidence>
<dbReference type="GO" id="GO:0071949">
    <property type="term" value="F:FAD binding"/>
    <property type="evidence" value="ECO:0007669"/>
    <property type="project" value="InterPro"/>
</dbReference>
<keyword evidence="6" id="KW-1015">Disulfide bond</keyword>
<dbReference type="InterPro" id="IPR036318">
    <property type="entry name" value="FAD-bd_PCMH-like_sf"/>
</dbReference>
<comment type="cofactor">
    <cofactor evidence="1">
        <name>FAD</name>
        <dbReference type="ChEBI" id="CHEBI:57692"/>
    </cofactor>
</comment>
<dbReference type="PANTHER" id="PTHR32448">
    <property type="entry name" value="OS08G0158400 PROTEIN"/>
    <property type="match status" value="1"/>
</dbReference>
<keyword evidence="7" id="KW-0325">Glycoprotein</keyword>